<dbReference type="EMBL" id="MK937605">
    <property type="protein sequence ID" value="QDH93003.1"/>
    <property type="molecule type" value="Genomic_DNA"/>
</dbReference>
<sequence>MTTYDELEPVIRRASKSVAFQWPGVVEQEDLEQELWAKLLAEPNTAKKVLELERKARDRFVTRMGHQLASQERADYDHFRGAYNYSVKEVKELLSQKILTEPMSNFKAELLDLEDAFEELKTKTPQYVDAISGRYVAEVVPRSGADKERLSAALARLTDEMNKVAKRRFSERHDGPGTRSNVGTEDHYEASDFDFESFASNQGFGWG</sequence>
<name>A0A514DHC6_9CAUD</name>
<dbReference type="Pfam" id="PF25684">
    <property type="entry name" value="Mycobacteriophage_Gp53"/>
    <property type="match status" value="1"/>
</dbReference>
<gene>
    <name evidence="1" type="primary">53</name>
    <name evidence="1" type="ORF">SEA_STEPHIG9_53</name>
</gene>
<evidence type="ECO:0000313" key="1">
    <source>
        <dbReference type="EMBL" id="QDH93003.1"/>
    </source>
</evidence>
<accession>A0A514DHC6</accession>
<dbReference type="InterPro" id="IPR057899">
    <property type="entry name" value="Gp53"/>
</dbReference>
<dbReference type="Proteomes" id="UP000317263">
    <property type="component" value="Segment"/>
</dbReference>
<proteinExistence type="predicted"/>
<organism evidence="1 2">
    <name type="scientific">Mycobacterium phage Stephig9</name>
    <dbReference type="NCBI Taxonomy" id="2591224"/>
    <lineage>
        <taxon>Viruses</taxon>
        <taxon>Duplodnaviria</taxon>
        <taxon>Heunggongvirae</taxon>
        <taxon>Uroviricota</taxon>
        <taxon>Caudoviricetes</taxon>
        <taxon>Fromanvirus</taxon>
        <taxon>Fromanvirus astro</taxon>
    </lineage>
</organism>
<reference evidence="1 2" key="1">
    <citation type="submission" date="2019-05" db="EMBL/GenBank/DDBJ databases">
        <authorList>
            <person name="Chung H.-M."/>
            <person name="Dalia R."/>
            <person name="Diaz J."/>
            <person name="Khakhina S."/>
            <person name="Lee-Soety J.Y."/>
            <person name="Lindberg H.M."/>
            <person name="Pape-Zambito D.A."/>
            <person name="Sunnen C.N."/>
            <person name="Garlena R.A."/>
            <person name="Russell D.A."/>
            <person name="Pope W.H."/>
            <person name="Jacobs-Sera D."/>
            <person name="Hatfull G.F."/>
        </authorList>
    </citation>
    <scope>NUCLEOTIDE SEQUENCE [LARGE SCALE GENOMIC DNA]</scope>
</reference>
<evidence type="ECO:0000313" key="2">
    <source>
        <dbReference type="Proteomes" id="UP000317263"/>
    </source>
</evidence>
<protein>
    <submittedName>
        <fullName evidence="1">DNA binding protein</fullName>
    </submittedName>
</protein>